<dbReference type="OMA" id="ISNCVHV"/>
<dbReference type="Gramene" id="Bo1g023990.1">
    <property type="protein sequence ID" value="Bo1g023990.1"/>
    <property type="gene ID" value="Bo1g023990"/>
</dbReference>
<dbReference type="SUPFAM" id="SSF56112">
    <property type="entry name" value="Protein kinase-like (PK-like)"/>
    <property type="match status" value="1"/>
</dbReference>
<dbReference type="GO" id="GO:0005886">
    <property type="term" value="C:plasma membrane"/>
    <property type="evidence" value="ECO:0007669"/>
    <property type="project" value="TreeGrafter"/>
</dbReference>
<evidence type="ECO:0000256" key="3">
    <source>
        <dbReference type="ARBA" id="ARBA00022741"/>
    </source>
</evidence>
<protein>
    <recommendedName>
        <fullName evidence="6">Serine-threonine/tyrosine-protein kinase catalytic domain-containing protein</fullName>
    </recommendedName>
</protein>
<dbReference type="InterPro" id="IPR011009">
    <property type="entry name" value="Kinase-like_dom_sf"/>
</dbReference>
<name>A0A0D3A4T0_BRAOL</name>
<dbReference type="Proteomes" id="UP000032141">
    <property type="component" value="Chromosome C1"/>
</dbReference>
<evidence type="ECO:0000256" key="1">
    <source>
        <dbReference type="ARBA" id="ARBA00022527"/>
    </source>
</evidence>
<reference evidence="7" key="2">
    <citation type="submission" date="2015-03" db="UniProtKB">
        <authorList>
            <consortium name="EnsemblPlants"/>
        </authorList>
    </citation>
    <scope>IDENTIFICATION</scope>
</reference>
<dbReference type="HOGENOM" id="CLU_000288_21_3_1"/>
<evidence type="ECO:0000256" key="5">
    <source>
        <dbReference type="ARBA" id="ARBA00022840"/>
    </source>
</evidence>
<keyword evidence="4" id="KW-0418">Kinase</keyword>
<dbReference type="GO" id="GO:0005524">
    <property type="term" value="F:ATP binding"/>
    <property type="evidence" value="ECO:0007669"/>
    <property type="project" value="UniProtKB-KW"/>
</dbReference>
<feature type="domain" description="Serine-threonine/tyrosine-protein kinase catalytic" evidence="6">
    <location>
        <begin position="1"/>
        <end position="31"/>
    </location>
</feature>
<dbReference type="STRING" id="109376.A0A0D3A4T0"/>
<dbReference type="PANTHER" id="PTHR27002:SF1104">
    <property type="entry name" value="CYSTEINE-RICH RECEPTOR-LIKE PROTEIN KINASE 27-RELATED"/>
    <property type="match status" value="1"/>
</dbReference>
<keyword evidence="1" id="KW-0723">Serine/threonine-protein kinase</keyword>
<evidence type="ECO:0000256" key="4">
    <source>
        <dbReference type="ARBA" id="ARBA00022777"/>
    </source>
</evidence>
<evidence type="ECO:0000256" key="2">
    <source>
        <dbReference type="ARBA" id="ARBA00022679"/>
    </source>
</evidence>
<evidence type="ECO:0000313" key="7">
    <source>
        <dbReference type="EnsemblPlants" id="Bo1g023990.1"/>
    </source>
</evidence>
<dbReference type="Pfam" id="PF07714">
    <property type="entry name" value="PK_Tyr_Ser-Thr"/>
    <property type="match status" value="1"/>
</dbReference>
<keyword evidence="8" id="KW-1185">Reference proteome</keyword>
<organism evidence="7 8">
    <name type="scientific">Brassica oleracea var. oleracea</name>
    <dbReference type="NCBI Taxonomy" id="109376"/>
    <lineage>
        <taxon>Eukaryota</taxon>
        <taxon>Viridiplantae</taxon>
        <taxon>Streptophyta</taxon>
        <taxon>Embryophyta</taxon>
        <taxon>Tracheophyta</taxon>
        <taxon>Spermatophyta</taxon>
        <taxon>Magnoliopsida</taxon>
        <taxon>eudicotyledons</taxon>
        <taxon>Gunneridae</taxon>
        <taxon>Pentapetalae</taxon>
        <taxon>rosids</taxon>
        <taxon>malvids</taxon>
        <taxon>Brassicales</taxon>
        <taxon>Brassicaceae</taxon>
        <taxon>Brassiceae</taxon>
        <taxon>Brassica</taxon>
    </lineage>
</organism>
<dbReference type="PANTHER" id="PTHR27002">
    <property type="entry name" value="RECEPTOR-LIKE SERINE/THREONINE-PROTEIN KINASE SD1-8"/>
    <property type="match status" value="1"/>
</dbReference>
<proteinExistence type="predicted"/>
<evidence type="ECO:0000313" key="8">
    <source>
        <dbReference type="Proteomes" id="UP000032141"/>
    </source>
</evidence>
<sequence length="90" mass="9939">MAPEYAMHGRFSVKTDVYSFGVLVFEIITGKRNSGLGFSEGTDLPTFAWKNWVEGRLMDLIDHIGHNVIIENCCLLCGQVGIAGSVTYKI</sequence>
<dbReference type="InterPro" id="IPR001245">
    <property type="entry name" value="Ser-Thr/Tyr_kinase_cat_dom"/>
</dbReference>
<evidence type="ECO:0000259" key="6">
    <source>
        <dbReference type="Pfam" id="PF07714"/>
    </source>
</evidence>
<dbReference type="AlphaFoldDB" id="A0A0D3A4T0"/>
<keyword evidence="3" id="KW-0547">Nucleotide-binding</keyword>
<dbReference type="Gene3D" id="1.10.510.10">
    <property type="entry name" value="Transferase(Phosphotransferase) domain 1"/>
    <property type="match status" value="1"/>
</dbReference>
<reference evidence="7 8" key="1">
    <citation type="journal article" date="2014" name="Genome Biol.">
        <title>Transcriptome and methylome profiling reveals relics of genome dominance in the mesopolyploid Brassica oleracea.</title>
        <authorList>
            <person name="Parkin I.A."/>
            <person name="Koh C."/>
            <person name="Tang H."/>
            <person name="Robinson S.J."/>
            <person name="Kagale S."/>
            <person name="Clarke W.E."/>
            <person name="Town C.D."/>
            <person name="Nixon J."/>
            <person name="Krishnakumar V."/>
            <person name="Bidwell S.L."/>
            <person name="Denoeud F."/>
            <person name="Belcram H."/>
            <person name="Links M.G."/>
            <person name="Just J."/>
            <person name="Clarke C."/>
            <person name="Bender T."/>
            <person name="Huebert T."/>
            <person name="Mason A.S."/>
            <person name="Pires J.C."/>
            <person name="Barker G."/>
            <person name="Moore J."/>
            <person name="Walley P.G."/>
            <person name="Manoli S."/>
            <person name="Batley J."/>
            <person name="Edwards D."/>
            <person name="Nelson M.N."/>
            <person name="Wang X."/>
            <person name="Paterson A.H."/>
            <person name="King G."/>
            <person name="Bancroft I."/>
            <person name="Chalhoub B."/>
            <person name="Sharpe A.G."/>
        </authorList>
    </citation>
    <scope>NUCLEOTIDE SEQUENCE</scope>
    <source>
        <strain evidence="7 8">cv. TO1000</strain>
    </source>
</reference>
<keyword evidence="5" id="KW-0067">ATP-binding</keyword>
<accession>A0A0D3A4T0</accession>
<keyword evidence="2" id="KW-0808">Transferase</keyword>
<dbReference type="EnsemblPlants" id="Bo1g023990.1">
    <property type="protein sequence ID" value="Bo1g023990.1"/>
    <property type="gene ID" value="Bo1g023990"/>
</dbReference>
<dbReference type="GO" id="GO:0004674">
    <property type="term" value="F:protein serine/threonine kinase activity"/>
    <property type="evidence" value="ECO:0007669"/>
    <property type="project" value="UniProtKB-KW"/>
</dbReference>